<dbReference type="Gene3D" id="3.40.50.1000">
    <property type="entry name" value="HAD superfamily/HAD-like"/>
    <property type="match status" value="1"/>
</dbReference>
<proteinExistence type="predicted"/>
<sequence>MIRNIVFDMGNVLIDYQPMEYTRRFFPDPSEAAQVCTELFGGPEWPLLDQGTIEPQAALRQICERLPDSLRARTEELFCHWFDQLTIIPETNALGKQMKENGYRLYILSNAASSFYQYCSCIPIFPLLDGCIVSADEKLVKPDPAIFQLLCERYHLIPEECFFIDDRLENIEAASNLGMAVHQYQMDADALQNALCKAGVSLK</sequence>
<dbReference type="NCBIfam" id="TIGR01509">
    <property type="entry name" value="HAD-SF-IA-v3"/>
    <property type="match status" value="1"/>
</dbReference>
<gene>
    <name evidence="1" type="ORF">L0P57_02670</name>
</gene>
<dbReference type="Pfam" id="PF00702">
    <property type="entry name" value="Hydrolase"/>
    <property type="match status" value="1"/>
</dbReference>
<dbReference type="SUPFAM" id="SSF56784">
    <property type="entry name" value="HAD-like"/>
    <property type="match status" value="1"/>
</dbReference>
<dbReference type="SFLD" id="SFLDS00003">
    <property type="entry name" value="Haloacid_Dehalogenase"/>
    <property type="match status" value="1"/>
</dbReference>
<dbReference type="InterPro" id="IPR036412">
    <property type="entry name" value="HAD-like_sf"/>
</dbReference>
<evidence type="ECO:0000313" key="1">
    <source>
        <dbReference type="EMBL" id="MCG4609847.1"/>
    </source>
</evidence>
<keyword evidence="2" id="KW-1185">Reference proteome</keyword>
<dbReference type="Proteomes" id="UP001298681">
    <property type="component" value="Unassembled WGS sequence"/>
</dbReference>
<dbReference type="EMBL" id="JAKNHQ010000002">
    <property type="protein sequence ID" value="MCG4609847.1"/>
    <property type="molecule type" value="Genomic_DNA"/>
</dbReference>
<dbReference type="InterPro" id="IPR023198">
    <property type="entry name" value="PGP-like_dom2"/>
</dbReference>
<dbReference type="SFLD" id="SFLDG01129">
    <property type="entry name" value="C1.5:_HAD__Beta-PGM__Phosphata"/>
    <property type="match status" value="1"/>
</dbReference>
<dbReference type="RefSeq" id="WP_237966386.1">
    <property type="nucleotide sequence ID" value="NZ_JAKNHQ010000002.1"/>
</dbReference>
<organism evidence="1 2">
    <name type="scientific">Anaeromassilibacillus senegalensis</name>
    <dbReference type="NCBI Taxonomy" id="1673717"/>
    <lineage>
        <taxon>Bacteria</taxon>
        <taxon>Bacillati</taxon>
        <taxon>Bacillota</taxon>
        <taxon>Clostridia</taxon>
        <taxon>Eubacteriales</taxon>
        <taxon>Acutalibacteraceae</taxon>
        <taxon>Anaeromassilibacillus</taxon>
    </lineage>
</organism>
<evidence type="ECO:0000313" key="2">
    <source>
        <dbReference type="Proteomes" id="UP001298681"/>
    </source>
</evidence>
<reference evidence="1 2" key="1">
    <citation type="submission" date="2022-01" db="EMBL/GenBank/DDBJ databases">
        <title>Collection of gut derived symbiotic bacterial strains cultured from healthy donors.</title>
        <authorList>
            <person name="Lin H."/>
            <person name="Kohout C."/>
            <person name="Waligurski E."/>
            <person name="Pamer E.G."/>
        </authorList>
    </citation>
    <scope>NUCLEOTIDE SEQUENCE [LARGE SCALE GENOMIC DNA]</scope>
    <source>
        <strain evidence="1 2">DFI.7.58</strain>
    </source>
</reference>
<dbReference type="PANTHER" id="PTHR43611">
    <property type="entry name" value="ALPHA-D-GLUCOSE 1-PHOSPHATE PHOSPHATASE"/>
    <property type="match status" value="1"/>
</dbReference>
<dbReference type="InterPro" id="IPR006439">
    <property type="entry name" value="HAD-SF_hydro_IA"/>
</dbReference>
<dbReference type="InterPro" id="IPR023214">
    <property type="entry name" value="HAD_sf"/>
</dbReference>
<dbReference type="NCBIfam" id="TIGR01549">
    <property type="entry name" value="HAD-SF-IA-v1"/>
    <property type="match status" value="1"/>
</dbReference>
<dbReference type="CDD" id="cd02603">
    <property type="entry name" value="HAD_sEH-N_like"/>
    <property type="match status" value="1"/>
</dbReference>
<comment type="caution">
    <text evidence="1">The sequence shown here is derived from an EMBL/GenBank/DDBJ whole genome shotgun (WGS) entry which is preliminary data.</text>
</comment>
<name>A0ABS9MHY8_9FIRM</name>
<dbReference type="PANTHER" id="PTHR43611:SF3">
    <property type="entry name" value="FLAVIN MONONUCLEOTIDE HYDROLASE 1, CHLOROPLATIC"/>
    <property type="match status" value="1"/>
</dbReference>
<dbReference type="Gene3D" id="1.10.150.240">
    <property type="entry name" value="Putative phosphatase, domain 2"/>
    <property type="match status" value="1"/>
</dbReference>
<accession>A0ABS9MHY8</accession>
<protein>
    <submittedName>
        <fullName evidence="1">HAD family phosphatase</fullName>
    </submittedName>
</protein>